<feature type="domain" description="RCK N-terminal" evidence="6">
    <location>
        <begin position="340"/>
        <end position="448"/>
    </location>
</feature>
<evidence type="ECO:0000313" key="10">
    <source>
        <dbReference type="Proteomes" id="UP001501425"/>
    </source>
</evidence>
<dbReference type="SUPFAM" id="SSF81324">
    <property type="entry name" value="Voltage-gated potassium channels"/>
    <property type="match status" value="1"/>
</dbReference>
<comment type="function">
    <text evidence="1">Part of a potassium transport system.</text>
</comment>
<evidence type="ECO:0000256" key="5">
    <source>
        <dbReference type="SAM" id="Phobius"/>
    </source>
</evidence>
<keyword evidence="2" id="KW-0813">Transport</keyword>
<reference evidence="8" key="2">
    <citation type="submission" date="2023-12" db="EMBL/GenBank/DDBJ databases">
        <authorList>
            <person name="Sun Q."/>
            <person name="Inoue M."/>
        </authorList>
    </citation>
    <scope>NUCLEOTIDE SEQUENCE</scope>
    <source>
        <strain evidence="8">JCM 14265</strain>
    </source>
</reference>
<dbReference type="InterPro" id="IPR006036">
    <property type="entry name" value="K_uptake_TrkA"/>
</dbReference>
<evidence type="ECO:0000259" key="7">
    <source>
        <dbReference type="PROSITE" id="PS51202"/>
    </source>
</evidence>
<dbReference type="PRINTS" id="PR00335">
    <property type="entry name" value="KUPTAKETRKA"/>
</dbReference>
<keyword evidence="5" id="KW-0812">Transmembrane</keyword>
<dbReference type="PROSITE" id="PS51202">
    <property type="entry name" value="RCK_C"/>
    <property type="match status" value="2"/>
</dbReference>
<sequence length="545" mass="57934">MDTWKRRVGGYVGFVAVVLVFTALAYRWGMRVYENDPRTLIESFQFAIEMFTTTGFGGDSADWQSQQMHAFIAVMDLVGMMLLIGALPVVATPLLESAFATTVPRALETELEDHVVVCSDTTRSDALLTEFASESVPYVVVEPDPDRALALYEAGHEVVRADPETTAGLESARLGAARALVTDVSDRVDASIILAAKELSLDVKAISIVEDPERERYHRLAGADEVLSPRSLLGESLASKVTTAVRTDLDEAVAIGDTHRIAEVSVHHGSGLAGSTLAGSRIGERTGVDVIGAWFNGSFEAAPPPDATLSAGTVLLVSGTEDQVERLVDMTNSAARRFGAGETVVVGHGQVGKTVADALEGADLPVTVVDREDDEAVDVVGDATDPETLREAGVADARTVVLALPDDATAEYATLVVRDQAPNVELLARVEEPESVPKMHRAGADYVLSLSLVTGRMSASAVLTDRDVLSLDTHVEVVRSETPTLVGRTVGEAAVRETTGCTVIAIERGDEVITDVGPETRIERGDELIVAGTDEGVRAFERAFA</sequence>
<evidence type="ECO:0000313" key="8">
    <source>
        <dbReference type="EMBL" id="GAA0550498.1"/>
    </source>
</evidence>
<dbReference type="InterPro" id="IPR006037">
    <property type="entry name" value="RCK_C"/>
</dbReference>
<dbReference type="RefSeq" id="WP_343779961.1">
    <property type="nucleotide sequence ID" value="NZ_BAAADQ010000015.1"/>
</dbReference>
<accession>A0AAV3SV12</accession>
<dbReference type="Proteomes" id="UP001567571">
    <property type="component" value="Unassembled WGS sequence"/>
</dbReference>
<feature type="domain" description="RCK C-terminal" evidence="7">
    <location>
        <begin position="249"/>
        <end position="333"/>
    </location>
</feature>
<dbReference type="InterPro" id="IPR036291">
    <property type="entry name" value="NAD(P)-bd_dom_sf"/>
</dbReference>
<keyword evidence="4" id="KW-0520">NAD</keyword>
<keyword evidence="2" id="KW-0406">Ion transport</keyword>
<protein>
    <submittedName>
        <fullName evidence="8">NAD-binding protein</fullName>
    </submittedName>
</protein>
<feature type="transmembrane region" description="Helical" evidence="5">
    <location>
        <begin position="12"/>
        <end position="29"/>
    </location>
</feature>
<keyword evidence="5" id="KW-1133">Transmembrane helix</keyword>
<evidence type="ECO:0000256" key="1">
    <source>
        <dbReference type="ARBA" id="ARBA00003660"/>
    </source>
</evidence>
<dbReference type="Gene3D" id="3.40.50.720">
    <property type="entry name" value="NAD(P)-binding Rossmann-like Domain"/>
    <property type="match status" value="2"/>
</dbReference>
<dbReference type="Proteomes" id="UP001501425">
    <property type="component" value="Unassembled WGS sequence"/>
</dbReference>
<dbReference type="SUPFAM" id="SSF51735">
    <property type="entry name" value="NAD(P)-binding Rossmann-fold domains"/>
    <property type="match status" value="2"/>
</dbReference>
<reference evidence="9 11" key="3">
    <citation type="submission" date="2024-06" db="EMBL/GenBank/DDBJ databases">
        <title>Halorubrum miltondacostae sp. nov., a potential PHA producer isolated from an inland solar saltern in Rio Maior, Portugal.</title>
        <authorList>
            <person name="Albuquerque L."/>
            <person name="Viver T."/>
            <person name="Barroso C."/>
            <person name="Claudino R."/>
            <person name="Galvan M."/>
            <person name="Simoes G."/>
            <person name="Lobo Da Cunha A."/>
            <person name="Egas C."/>
        </authorList>
    </citation>
    <scope>NUCLEOTIDE SEQUENCE [LARGE SCALE GENOMIC DNA]</scope>
    <source>
        <strain evidence="9 11">DSM 18646</strain>
    </source>
</reference>
<dbReference type="AlphaFoldDB" id="A0AAV3SV12"/>
<dbReference type="InterPro" id="IPR050721">
    <property type="entry name" value="Trk_Ktr_HKT_K-transport"/>
</dbReference>
<dbReference type="GO" id="GO:0005886">
    <property type="term" value="C:plasma membrane"/>
    <property type="evidence" value="ECO:0007669"/>
    <property type="project" value="InterPro"/>
</dbReference>
<dbReference type="Pfam" id="PF02080">
    <property type="entry name" value="TrkA_C"/>
    <property type="match status" value="2"/>
</dbReference>
<evidence type="ECO:0000313" key="9">
    <source>
        <dbReference type="EMBL" id="MEZ3166666.1"/>
    </source>
</evidence>
<keyword evidence="2" id="KW-0633">Potassium transport</keyword>
<keyword evidence="5" id="KW-0472">Membrane</keyword>
<feature type="transmembrane region" description="Helical" evidence="5">
    <location>
        <begin position="70"/>
        <end position="91"/>
    </location>
</feature>
<dbReference type="PANTHER" id="PTHR43833">
    <property type="entry name" value="POTASSIUM CHANNEL PROTEIN 2-RELATED-RELATED"/>
    <property type="match status" value="1"/>
</dbReference>
<keyword evidence="3" id="KW-0630">Potassium</keyword>
<evidence type="ECO:0000256" key="2">
    <source>
        <dbReference type="ARBA" id="ARBA00022538"/>
    </source>
</evidence>
<comment type="caution">
    <text evidence="8">The sequence shown here is derived from an EMBL/GenBank/DDBJ whole genome shotgun (WGS) entry which is preliminary data.</text>
</comment>
<dbReference type="Gene3D" id="3.30.70.1450">
    <property type="entry name" value="Regulator of K+ conductance, C-terminal domain"/>
    <property type="match status" value="2"/>
</dbReference>
<evidence type="ECO:0000256" key="3">
    <source>
        <dbReference type="ARBA" id="ARBA00022958"/>
    </source>
</evidence>
<dbReference type="InterPro" id="IPR003148">
    <property type="entry name" value="RCK_N"/>
</dbReference>
<proteinExistence type="predicted"/>
<dbReference type="PANTHER" id="PTHR43833:SF9">
    <property type="entry name" value="POTASSIUM CHANNEL PROTEIN YUGO-RELATED"/>
    <property type="match status" value="1"/>
</dbReference>
<dbReference type="Pfam" id="PF02254">
    <property type="entry name" value="TrkA_N"/>
    <property type="match status" value="2"/>
</dbReference>
<feature type="domain" description="RCK C-terminal" evidence="7">
    <location>
        <begin position="460"/>
        <end position="545"/>
    </location>
</feature>
<organism evidence="8 10">
    <name type="scientific">Halorubrum ejinorense</name>
    <dbReference type="NCBI Taxonomy" id="425309"/>
    <lineage>
        <taxon>Archaea</taxon>
        <taxon>Methanobacteriati</taxon>
        <taxon>Methanobacteriota</taxon>
        <taxon>Stenosarchaea group</taxon>
        <taxon>Halobacteria</taxon>
        <taxon>Halobacteriales</taxon>
        <taxon>Haloferacaceae</taxon>
        <taxon>Halorubrum</taxon>
    </lineage>
</organism>
<reference evidence="8" key="1">
    <citation type="journal article" date="2014" name="Int. J. Syst. Evol. Microbiol.">
        <title>Complete genome sequence of Corynebacterium casei LMG S-19264T (=DSM 44701T), isolated from a smear-ripened cheese.</title>
        <authorList>
            <consortium name="US DOE Joint Genome Institute (JGI-PGF)"/>
            <person name="Walter F."/>
            <person name="Albersmeier A."/>
            <person name="Kalinowski J."/>
            <person name="Ruckert C."/>
        </authorList>
    </citation>
    <scope>NUCLEOTIDE SEQUENCE</scope>
    <source>
        <strain evidence="8">JCM 14265</strain>
    </source>
</reference>
<keyword evidence="11" id="KW-1185">Reference proteome</keyword>
<evidence type="ECO:0000313" key="11">
    <source>
        <dbReference type="Proteomes" id="UP001567571"/>
    </source>
</evidence>
<dbReference type="GO" id="GO:0015079">
    <property type="term" value="F:potassium ion transmembrane transporter activity"/>
    <property type="evidence" value="ECO:0007669"/>
    <property type="project" value="InterPro"/>
</dbReference>
<evidence type="ECO:0000256" key="4">
    <source>
        <dbReference type="ARBA" id="ARBA00023027"/>
    </source>
</evidence>
<dbReference type="Gene3D" id="1.10.287.70">
    <property type="match status" value="1"/>
</dbReference>
<dbReference type="InterPro" id="IPR036721">
    <property type="entry name" value="RCK_C_sf"/>
</dbReference>
<evidence type="ECO:0000259" key="6">
    <source>
        <dbReference type="PROSITE" id="PS51201"/>
    </source>
</evidence>
<dbReference type="EMBL" id="BAAADQ010000015">
    <property type="protein sequence ID" value="GAA0550498.1"/>
    <property type="molecule type" value="Genomic_DNA"/>
</dbReference>
<dbReference type="SUPFAM" id="SSF116726">
    <property type="entry name" value="TrkA C-terminal domain-like"/>
    <property type="match status" value="2"/>
</dbReference>
<gene>
    <name evidence="9" type="ORF">ABNG02_04935</name>
    <name evidence="8" type="ORF">GCM10008994_26730</name>
</gene>
<dbReference type="PROSITE" id="PS51201">
    <property type="entry name" value="RCK_N"/>
    <property type="match status" value="1"/>
</dbReference>
<name>A0AAV3SV12_9EURY</name>
<dbReference type="EMBL" id="JBEDNW010000002">
    <property type="protein sequence ID" value="MEZ3166666.1"/>
    <property type="molecule type" value="Genomic_DNA"/>
</dbReference>